<reference evidence="10 11" key="1">
    <citation type="submission" date="2024-02" db="EMBL/GenBank/DDBJ databases">
        <authorList>
            <person name="Daric V."/>
            <person name="Darras S."/>
        </authorList>
    </citation>
    <scope>NUCLEOTIDE SEQUENCE [LARGE SCALE GENOMIC DNA]</scope>
</reference>
<dbReference type="SUPFAM" id="SSF81321">
    <property type="entry name" value="Family A G protein-coupled receptor-like"/>
    <property type="match status" value="1"/>
</dbReference>
<proteinExistence type="predicted"/>
<dbReference type="PANTHER" id="PTHR24240">
    <property type="entry name" value="OPSIN"/>
    <property type="match status" value="1"/>
</dbReference>
<feature type="transmembrane region" description="Helical" evidence="8">
    <location>
        <begin position="124"/>
        <end position="142"/>
    </location>
</feature>
<keyword evidence="4" id="KW-0297">G-protein coupled receptor</keyword>
<feature type="transmembrane region" description="Helical" evidence="8">
    <location>
        <begin position="162"/>
        <end position="186"/>
    </location>
</feature>
<keyword evidence="6" id="KW-0675">Receptor</keyword>
<feature type="transmembrane region" description="Helical" evidence="8">
    <location>
        <begin position="206"/>
        <end position="229"/>
    </location>
</feature>
<keyword evidence="2 8" id="KW-0812">Transmembrane</keyword>
<evidence type="ECO:0000313" key="11">
    <source>
        <dbReference type="Proteomes" id="UP001642483"/>
    </source>
</evidence>
<feature type="transmembrane region" description="Helical" evidence="8">
    <location>
        <begin position="262"/>
        <end position="280"/>
    </location>
</feature>
<dbReference type="Proteomes" id="UP001642483">
    <property type="component" value="Unassembled WGS sequence"/>
</dbReference>
<evidence type="ECO:0000256" key="2">
    <source>
        <dbReference type="ARBA" id="ARBA00022692"/>
    </source>
</evidence>
<feature type="transmembrane region" description="Helical" evidence="8">
    <location>
        <begin position="42"/>
        <end position="69"/>
    </location>
</feature>
<feature type="domain" description="G-protein coupled receptors family 1 profile" evidence="9">
    <location>
        <begin position="61"/>
        <end position="317"/>
    </location>
</feature>
<evidence type="ECO:0000256" key="7">
    <source>
        <dbReference type="ARBA" id="ARBA00023224"/>
    </source>
</evidence>
<organism evidence="10 11">
    <name type="scientific">Clavelina lepadiformis</name>
    <name type="common">Light-bulb sea squirt</name>
    <name type="synonym">Ascidia lepadiformis</name>
    <dbReference type="NCBI Taxonomy" id="159417"/>
    <lineage>
        <taxon>Eukaryota</taxon>
        <taxon>Metazoa</taxon>
        <taxon>Chordata</taxon>
        <taxon>Tunicata</taxon>
        <taxon>Ascidiacea</taxon>
        <taxon>Aplousobranchia</taxon>
        <taxon>Clavelinidae</taxon>
        <taxon>Clavelina</taxon>
    </lineage>
</organism>
<keyword evidence="5 8" id="KW-0472">Membrane</keyword>
<keyword evidence="7" id="KW-0807">Transducer</keyword>
<evidence type="ECO:0000313" key="10">
    <source>
        <dbReference type="EMBL" id="CAK8685008.1"/>
    </source>
</evidence>
<evidence type="ECO:0000256" key="3">
    <source>
        <dbReference type="ARBA" id="ARBA00022989"/>
    </source>
</evidence>
<gene>
    <name evidence="10" type="ORF">CVLEPA_LOCUS16172</name>
</gene>
<dbReference type="InterPro" id="IPR050125">
    <property type="entry name" value="GPCR_opsins"/>
</dbReference>
<keyword evidence="3 8" id="KW-1133">Transmembrane helix</keyword>
<comment type="subcellular location">
    <subcellularLocation>
        <location evidence="1">Membrane</location>
        <topology evidence="1">Multi-pass membrane protein</topology>
    </subcellularLocation>
</comment>
<dbReference type="InterPro" id="IPR017452">
    <property type="entry name" value="GPCR_Rhodpsn_7TM"/>
</dbReference>
<dbReference type="PROSITE" id="PS50262">
    <property type="entry name" value="G_PROTEIN_RECEP_F1_2"/>
    <property type="match status" value="1"/>
</dbReference>
<name>A0ABP0G289_CLALP</name>
<evidence type="ECO:0000256" key="6">
    <source>
        <dbReference type="ARBA" id="ARBA00023170"/>
    </source>
</evidence>
<feature type="transmembrane region" description="Helical" evidence="8">
    <location>
        <begin position="81"/>
        <end position="104"/>
    </location>
</feature>
<dbReference type="PRINTS" id="PR00237">
    <property type="entry name" value="GPCRRHODOPSN"/>
</dbReference>
<feature type="transmembrane region" description="Helical" evidence="8">
    <location>
        <begin position="300"/>
        <end position="320"/>
    </location>
</feature>
<dbReference type="EMBL" id="CAWYQH010000098">
    <property type="protein sequence ID" value="CAK8685008.1"/>
    <property type="molecule type" value="Genomic_DNA"/>
</dbReference>
<dbReference type="Pfam" id="PF00001">
    <property type="entry name" value="7tm_1"/>
    <property type="match status" value="1"/>
</dbReference>
<evidence type="ECO:0000259" key="9">
    <source>
        <dbReference type="PROSITE" id="PS50262"/>
    </source>
</evidence>
<dbReference type="Gene3D" id="1.20.1070.10">
    <property type="entry name" value="Rhodopsin 7-helix transmembrane proteins"/>
    <property type="match status" value="1"/>
</dbReference>
<sequence length="367" mass="40728">MSNITNGSVCPNDLDGLCDFIFMFKSPENGVAYLRNGKVSDIWFSIVGIIVSIIGSVSIIGNLGIFFILCGTFKSKRSRFLNLNLLSLTISDLGMCSSVLPFVVHSSVNRGWKLGVHGCKVDGFLGGFFAFLQLNTLCEIAIQRYLGVKSLNANAKRRAGLYRLALVWAISALIAALPLFGFGRFMLEGIGVSCTFNYIEKDTVNLLFVVSINVVEFFVPCTIIICSYVGTMKVCETSRCDLEQISMVERHRIIFKRRERRLAKICVTSVACFVVSWAPYSTMSLLMVFTNVHVPHLFASIAACIAKMSTAVNGTIYVVNHQDFQKSLRRYIPCFSGVIQDSNNFTSIERRPSSRCRGKTAVTSLQR</sequence>
<dbReference type="InterPro" id="IPR000276">
    <property type="entry name" value="GPCR_Rhodpsn"/>
</dbReference>
<protein>
    <recommendedName>
        <fullName evidence="9">G-protein coupled receptors family 1 profile domain-containing protein</fullName>
    </recommendedName>
</protein>
<evidence type="ECO:0000256" key="5">
    <source>
        <dbReference type="ARBA" id="ARBA00023136"/>
    </source>
</evidence>
<keyword evidence="11" id="KW-1185">Reference proteome</keyword>
<evidence type="ECO:0000256" key="1">
    <source>
        <dbReference type="ARBA" id="ARBA00004141"/>
    </source>
</evidence>
<evidence type="ECO:0000256" key="8">
    <source>
        <dbReference type="SAM" id="Phobius"/>
    </source>
</evidence>
<comment type="caution">
    <text evidence="10">The sequence shown here is derived from an EMBL/GenBank/DDBJ whole genome shotgun (WGS) entry which is preliminary data.</text>
</comment>
<accession>A0ABP0G289</accession>
<evidence type="ECO:0000256" key="4">
    <source>
        <dbReference type="ARBA" id="ARBA00023040"/>
    </source>
</evidence>